<comment type="caution">
    <text evidence="4">The sequence shown here is derived from an EMBL/GenBank/DDBJ whole genome shotgun (WGS) entry which is preliminary data.</text>
</comment>
<dbReference type="OrthoDB" id="4157427at2759"/>
<feature type="signal peptide" evidence="3">
    <location>
        <begin position="1"/>
        <end position="34"/>
    </location>
</feature>
<evidence type="ECO:0000256" key="2">
    <source>
        <dbReference type="SAM" id="Phobius"/>
    </source>
</evidence>
<keyword evidence="3" id="KW-0732">Signal</keyword>
<gene>
    <name evidence="4" type="ORF">PDIGIT_LOCUS2474</name>
</gene>
<keyword evidence="2" id="KW-1133">Transmembrane helix</keyword>
<evidence type="ECO:0000256" key="1">
    <source>
        <dbReference type="SAM" id="MobiDB-lite"/>
    </source>
</evidence>
<dbReference type="EMBL" id="CAOQHR010000002">
    <property type="protein sequence ID" value="CAI6291519.1"/>
    <property type="molecule type" value="Genomic_DNA"/>
</dbReference>
<feature type="region of interest" description="Disordered" evidence="1">
    <location>
        <begin position="137"/>
        <end position="174"/>
    </location>
</feature>
<organism evidence="4 5">
    <name type="scientific">Periconia digitata</name>
    <dbReference type="NCBI Taxonomy" id="1303443"/>
    <lineage>
        <taxon>Eukaryota</taxon>
        <taxon>Fungi</taxon>
        <taxon>Dikarya</taxon>
        <taxon>Ascomycota</taxon>
        <taxon>Pezizomycotina</taxon>
        <taxon>Dothideomycetes</taxon>
        <taxon>Pleosporomycetidae</taxon>
        <taxon>Pleosporales</taxon>
        <taxon>Massarineae</taxon>
        <taxon>Periconiaceae</taxon>
        <taxon>Periconia</taxon>
    </lineage>
</organism>
<keyword evidence="2" id="KW-0472">Membrane</keyword>
<dbReference type="PROSITE" id="PS51257">
    <property type="entry name" value="PROKAR_LIPOPROTEIN"/>
    <property type="match status" value="1"/>
</dbReference>
<dbReference type="AlphaFoldDB" id="A0A9W4XQX8"/>
<proteinExistence type="predicted"/>
<reference evidence="4" key="1">
    <citation type="submission" date="2023-01" db="EMBL/GenBank/DDBJ databases">
        <authorList>
            <person name="Van Ghelder C."/>
            <person name="Rancurel C."/>
        </authorList>
    </citation>
    <scope>NUCLEOTIDE SEQUENCE</scope>
    <source>
        <strain evidence="4">CNCM I-4278</strain>
    </source>
</reference>
<accession>A0A9W4XQX8</accession>
<name>A0A9W4XQX8_9PLEO</name>
<feature type="transmembrane region" description="Helical" evidence="2">
    <location>
        <begin position="179"/>
        <end position="203"/>
    </location>
</feature>
<keyword evidence="2" id="KW-0812">Transmembrane</keyword>
<protein>
    <submittedName>
        <fullName evidence="4">Uncharacterized protein</fullName>
    </submittedName>
</protein>
<feature type="chain" id="PRO_5040838270" evidence="3">
    <location>
        <begin position="35"/>
        <end position="303"/>
    </location>
</feature>
<dbReference type="Proteomes" id="UP001152607">
    <property type="component" value="Unassembled WGS sequence"/>
</dbReference>
<evidence type="ECO:0000313" key="5">
    <source>
        <dbReference type="Proteomes" id="UP001152607"/>
    </source>
</evidence>
<evidence type="ECO:0000256" key="3">
    <source>
        <dbReference type="SAM" id="SignalP"/>
    </source>
</evidence>
<sequence>MAMFRGRPTTFLSFLQSCFLIFIIIAVIVPEVAGSDITTYVDGNCQTSFNNLDVVNGYPDGVCTKLPLSPNGTPQSFQVVKLDPECAVTIYGANESPLTCSSSLKIVAELGACYNATWQYYSVDGCTSPKSTSITPPIISQTFTVPPSSPTTTSTSSTTPSPPAAAPTNDAAPSTPSRAIIGGITGGVASIAVASALIFLLILRRRRNRRNGTPDRNKPLPKAPTFELPNDGALVEAAHCEVQVPRKVAVWGAGGEQIAAVEIGRNSAFELRMERERMGMGREWKGMDEKGGEGREVKGWNMI</sequence>
<feature type="compositionally biased region" description="Low complexity" evidence="1">
    <location>
        <begin position="150"/>
        <end position="159"/>
    </location>
</feature>
<feature type="region of interest" description="Disordered" evidence="1">
    <location>
        <begin position="284"/>
        <end position="303"/>
    </location>
</feature>
<evidence type="ECO:0000313" key="4">
    <source>
        <dbReference type="EMBL" id="CAI6291519.1"/>
    </source>
</evidence>
<keyword evidence="5" id="KW-1185">Reference proteome</keyword>